<evidence type="ECO:0000256" key="1">
    <source>
        <dbReference type="SAM" id="MobiDB-lite"/>
    </source>
</evidence>
<dbReference type="InterPro" id="IPR040256">
    <property type="entry name" value="At4g02000-like"/>
</dbReference>
<name>A0AAV0IYR2_9ROSI</name>
<sequence length="313" mass="34257">MRIGERIGKPLRVDHATMSGARSDYARVCVQVDLTRPLLSQFTINGKKYFIQYEGLDKICLQCGTYFERARCSCMGRNEDMEVEEPVPTQTRTEPKQPEAVYGEWMIAKKKPRNRRPNPELEGESQEKRGVQVPGRDRQNGSRFNILEVEEIGGEGDASIEIREDPIVEERGKNKEKAKVRGKEKEGCSPPISVTSKTGDQLTVDKPTEQPPSDTSPPAPCSSPHGQIANHHARDAIPPSLGSQAVSMGPGKGVVGGNSNEDNGSIHEKPPDPRGMNEPKGDTRTRTTEQNGKLLRDVHGKSGGGLNGEAVSL</sequence>
<proteinExistence type="predicted"/>
<comment type="caution">
    <text evidence="2">The sequence shown here is derived from an EMBL/GenBank/DDBJ whole genome shotgun (WGS) entry which is preliminary data.</text>
</comment>
<organism evidence="2 3">
    <name type="scientific">Linum tenue</name>
    <dbReference type="NCBI Taxonomy" id="586396"/>
    <lineage>
        <taxon>Eukaryota</taxon>
        <taxon>Viridiplantae</taxon>
        <taxon>Streptophyta</taxon>
        <taxon>Embryophyta</taxon>
        <taxon>Tracheophyta</taxon>
        <taxon>Spermatophyta</taxon>
        <taxon>Magnoliopsida</taxon>
        <taxon>eudicotyledons</taxon>
        <taxon>Gunneridae</taxon>
        <taxon>Pentapetalae</taxon>
        <taxon>rosids</taxon>
        <taxon>fabids</taxon>
        <taxon>Malpighiales</taxon>
        <taxon>Linaceae</taxon>
        <taxon>Linum</taxon>
    </lineage>
</organism>
<evidence type="ECO:0000313" key="3">
    <source>
        <dbReference type="Proteomes" id="UP001154282"/>
    </source>
</evidence>
<dbReference type="PANTHER" id="PTHR31286:SF99">
    <property type="entry name" value="DUF4283 DOMAIN-CONTAINING PROTEIN"/>
    <property type="match status" value="1"/>
</dbReference>
<reference evidence="2" key="1">
    <citation type="submission" date="2022-08" db="EMBL/GenBank/DDBJ databases">
        <authorList>
            <person name="Gutierrez-Valencia J."/>
        </authorList>
    </citation>
    <scope>NUCLEOTIDE SEQUENCE</scope>
</reference>
<feature type="region of interest" description="Disordered" evidence="1">
    <location>
        <begin position="172"/>
        <end position="313"/>
    </location>
</feature>
<feature type="compositionally biased region" description="Basic and acidic residues" evidence="1">
    <location>
        <begin position="125"/>
        <end position="140"/>
    </location>
</feature>
<protein>
    <recommendedName>
        <fullName evidence="4">Zinc knuckle CX2CX4HX4C domain-containing protein</fullName>
    </recommendedName>
</protein>
<accession>A0AAV0IYR2</accession>
<feature type="compositionally biased region" description="Polar residues" evidence="1">
    <location>
        <begin position="192"/>
        <end position="201"/>
    </location>
</feature>
<feature type="region of interest" description="Disordered" evidence="1">
    <location>
        <begin position="83"/>
        <end position="150"/>
    </location>
</feature>
<evidence type="ECO:0008006" key="4">
    <source>
        <dbReference type="Google" id="ProtNLM"/>
    </source>
</evidence>
<feature type="compositionally biased region" description="Basic and acidic residues" evidence="1">
    <location>
        <begin position="264"/>
        <end position="287"/>
    </location>
</feature>
<feature type="compositionally biased region" description="Basic and acidic residues" evidence="1">
    <location>
        <begin position="172"/>
        <end position="187"/>
    </location>
</feature>
<dbReference type="Proteomes" id="UP001154282">
    <property type="component" value="Unassembled WGS sequence"/>
</dbReference>
<dbReference type="PANTHER" id="PTHR31286">
    <property type="entry name" value="GLYCINE-RICH CELL WALL STRUCTURAL PROTEIN 1.8-LIKE"/>
    <property type="match status" value="1"/>
</dbReference>
<gene>
    <name evidence="2" type="ORF">LITE_LOCUS11697</name>
</gene>
<keyword evidence="3" id="KW-1185">Reference proteome</keyword>
<dbReference type="AlphaFoldDB" id="A0AAV0IYR2"/>
<dbReference type="EMBL" id="CAMGYJ010000004">
    <property type="protein sequence ID" value="CAI0402642.1"/>
    <property type="molecule type" value="Genomic_DNA"/>
</dbReference>
<evidence type="ECO:0000313" key="2">
    <source>
        <dbReference type="EMBL" id="CAI0402642.1"/>
    </source>
</evidence>